<comment type="PTM">
    <text evidence="8">Binds 2 heme groups per subunit.</text>
</comment>
<dbReference type="PANTHER" id="PTHR30600:SF10">
    <property type="entry name" value="BLL6722 PROTEIN"/>
    <property type="match status" value="1"/>
</dbReference>
<comment type="cofactor">
    <cofactor evidence="8">
        <name>heme</name>
        <dbReference type="ChEBI" id="CHEBI:30413"/>
    </cofactor>
    <text evidence="8">Binds 2 heme groups.</text>
</comment>
<dbReference type="GO" id="GO:0042597">
    <property type="term" value="C:periplasmic space"/>
    <property type="evidence" value="ECO:0007669"/>
    <property type="project" value="UniProtKB-SubCell"/>
</dbReference>
<accession>A0A2W2AC91</accession>
<comment type="caution">
    <text evidence="11">The sequence shown here is derived from an EMBL/GenBank/DDBJ whole genome shotgun (WGS) entry which is preliminary data.</text>
</comment>
<dbReference type="RefSeq" id="WP_110998623.1">
    <property type="nucleotide sequence ID" value="NZ_QKTW01000015.1"/>
</dbReference>
<feature type="binding site" description="covalent" evidence="8">
    <location>
        <position position="92"/>
    </location>
    <ligand>
        <name>heme c</name>
        <dbReference type="ChEBI" id="CHEBI:61717"/>
        <label>1</label>
    </ligand>
</feature>
<dbReference type="PANTHER" id="PTHR30600">
    <property type="entry name" value="CYTOCHROME C PEROXIDASE-RELATED"/>
    <property type="match status" value="1"/>
</dbReference>
<feature type="binding site" description="axial binding residue" evidence="9">
    <location>
        <position position="96"/>
    </location>
    <ligand>
        <name>heme c</name>
        <dbReference type="ChEBI" id="CHEBI:61717"/>
        <label>1</label>
    </ligand>
    <ligandPart>
        <name>Fe</name>
        <dbReference type="ChEBI" id="CHEBI:18248"/>
    </ligandPart>
</feature>
<keyword evidence="7 9" id="KW-0408">Iron</keyword>
<evidence type="ECO:0000256" key="8">
    <source>
        <dbReference type="PIRSR" id="PIRSR000294-1"/>
    </source>
</evidence>
<evidence type="ECO:0000256" key="1">
    <source>
        <dbReference type="ARBA" id="ARBA00004418"/>
    </source>
</evidence>
<keyword evidence="2 8" id="KW-0349">Heme</keyword>
<name>A0A2W2AC91_9BACT</name>
<evidence type="ECO:0000256" key="9">
    <source>
        <dbReference type="PIRSR" id="PIRSR000294-2"/>
    </source>
</evidence>
<evidence type="ECO:0000256" key="7">
    <source>
        <dbReference type="ARBA" id="ARBA00023004"/>
    </source>
</evidence>
<keyword evidence="3 9" id="KW-0479">Metal-binding</keyword>
<dbReference type="InterPro" id="IPR004852">
    <property type="entry name" value="Di-haem_cyt_c_peroxidsae"/>
</dbReference>
<feature type="binding site" description="covalent" evidence="8">
    <location>
        <position position="240"/>
    </location>
    <ligand>
        <name>heme c</name>
        <dbReference type="ChEBI" id="CHEBI:61717"/>
        <label>2</label>
    </ligand>
</feature>
<dbReference type="PIRSF" id="PIRSF000294">
    <property type="entry name" value="Cytochrome-c_peroxidase"/>
    <property type="match status" value="1"/>
</dbReference>
<evidence type="ECO:0000256" key="6">
    <source>
        <dbReference type="ARBA" id="ARBA00023002"/>
    </source>
</evidence>
<evidence type="ECO:0000256" key="4">
    <source>
        <dbReference type="ARBA" id="ARBA00022729"/>
    </source>
</evidence>
<dbReference type="Gene3D" id="1.10.760.10">
    <property type="entry name" value="Cytochrome c-like domain"/>
    <property type="match status" value="2"/>
</dbReference>
<dbReference type="Pfam" id="PF00034">
    <property type="entry name" value="Cytochrom_C"/>
    <property type="match status" value="1"/>
</dbReference>
<feature type="binding site" description="covalent" evidence="8">
    <location>
        <position position="95"/>
    </location>
    <ligand>
        <name>heme c</name>
        <dbReference type="ChEBI" id="CHEBI:61717"/>
        <label>1</label>
    </ligand>
</feature>
<dbReference type="InterPro" id="IPR051395">
    <property type="entry name" value="Cytochrome_c_Peroxidase/MauG"/>
</dbReference>
<keyword evidence="12" id="KW-1185">Reference proteome</keyword>
<dbReference type="PROSITE" id="PS51007">
    <property type="entry name" value="CYTC"/>
    <property type="match status" value="1"/>
</dbReference>
<dbReference type="InterPro" id="IPR026259">
    <property type="entry name" value="MauG/Cytc_peroxidase"/>
</dbReference>
<comment type="subcellular location">
    <subcellularLocation>
        <location evidence="1">Periplasm</location>
    </subcellularLocation>
</comment>
<dbReference type="AlphaFoldDB" id="A0A2W2AC91"/>
<dbReference type="SUPFAM" id="SSF46626">
    <property type="entry name" value="Cytochrome c"/>
    <property type="match status" value="2"/>
</dbReference>
<dbReference type="InterPro" id="IPR036909">
    <property type="entry name" value="Cyt_c-like_dom_sf"/>
</dbReference>
<dbReference type="GO" id="GO:0004130">
    <property type="term" value="F:cytochrome-c peroxidase activity"/>
    <property type="evidence" value="ECO:0007669"/>
    <property type="project" value="TreeGrafter"/>
</dbReference>
<dbReference type="EMBL" id="QKTW01000015">
    <property type="protein sequence ID" value="PZF73045.1"/>
    <property type="molecule type" value="Genomic_DNA"/>
</dbReference>
<dbReference type="GO" id="GO:0046872">
    <property type="term" value="F:metal ion binding"/>
    <property type="evidence" value="ECO:0007669"/>
    <property type="project" value="UniProtKB-KW"/>
</dbReference>
<organism evidence="11 12">
    <name type="scientific">Taibaiella soli</name>
    <dbReference type="NCBI Taxonomy" id="1649169"/>
    <lineage>
        <taxon>Bacteria</taxon>
        <taxon>Pseudomonadati</taxon>
        <taxon>Bacteroidota</taxon>
        <taxon>Chitinophagia</taxon>
        <taxon>Chitinophagales</taxon>
        <taxon>Chitinophagaceae</taxon>
        <taxon>Taibaiella</taxon>
    </lineage>
</organism>
<keyword evidence="11" id="KW-0575">Peroxidase</keyword>
<evidence type="ECO:0000256" key="3">
    <source>
        <dbReference type="ARBA" id="ARBA00022723"/>
    </source>
</evidence>
<dbReference type="Pfam" id="PF03150">
    <property type="entry name" value="CCP_MauG"/>
    <property type="match status" value="1"/>
</dbReference>
<proteinExistence type="predicted"/>
<evidence type="ECO:0000313" key="12">
    <source>
        <dbReference type="Proteomes" id="UP000248745"/>
    </source>
</evidence>
<keyword evidence="6" id="KW-0560">Oxidoreductase</keyword>
<dbReference type="InterPro" id="IPR009056">
    <property type="entry name" value="Cyt_c-like_dom"/>
</dbReference>
<feature type="binding site" description="axial binding residue" evidence="9">
    <location>
        <position position="241"/>
    </location>
    <ligand>
        <name>heme c</name>
        <dbReference type="ChEBI" id="CHEBI:61717"/>
        <label>2</label>
    </ligand>
    <ligandPart>
        <name>Fe</name>
        <dbReference type="ChEBI" id="CHEBI:18248"/>
    </ligandPart>
</feature>
<sequence>MSFSTKISFKKIRNTAFLLLVGGILVESCKKDPQITDSGKATDETPVVFQIPQGWPTPFYQFDNNKLSNAGFELGRKLFFDPRLSRDNTVSCGSCHQPFAAFAQLDHPVSHGVDNLLGKRNSPALFNLNWHTSFFWDGGVNHIEAQPINPIQNPVEMDENLPDIITKLNADADYRAQFKNTFGDETINSQRIFKAICQFMGMLVSNNSKYDHYMRGEAGGSMTAQELSGLQIFKTNCASCHKEPLFTDFSFRNNGLMPTAVNDSGRAHITRDIADLYKFKVPSLRNLKYSAPYMHDGRFSKLDSVLAHYDHGIQPSPTLDPALQNGIHLSVQERADLLAFLNTLNDETFIKDPRFQEPKP</sequence>
<dbReference type="OrthoDB" id="9805202at2"/>
<gene>
    <name evidence="11" type="ORF">DN068_09230</name>
</gene>
<feature type="domain" description="Cytochrome c" evidence="10">
    <location>
        <begin position="224"/>
        <end position="345"/>
    </location>
</feature>
<feature type="binding site" description="covalent" evidence="8">
    <location>
        <position position="237"/>
    </location>
    <ligand>
        <name>heme c</name>
        <dbReference type="ChEBI" id="CHEBI:61717"/>
        <label>2</label>
    </ligand>
</feature>
<evidence type="ECO:0000259" key="10">
    <source>
        <dbReference type="PROSITE" id="PS51007"/>
    </source>
</evidence>
<protein>
    <submittedName>
        <fullName evidence="11">Cytochrome-c peroxidase</fullName>
    </submittedName>
</protein>
<evidence type="ECO:0000256" key="5">
    <source>
        <dbReference type="ARBA" id="ARBA00022764"/>
    </source>
</evidence>
<keyword evidence="5" id="KW-0574">Periplasm</keyword>
<keyword evidence="4" id="KW-0732">Signal</keyword>
<evidence type="ECO:0000256" key="2">
    <source>
        <dbReference type="ARBA" id="ARBA00022617"/>
    </source>
</evidence>
<dbReference type="GO" id="GO:0020037">
    <property type="term" value="F:heme binding"/>
    <property type="evidence" value="ECO:0007669"/>
    <property type="project" value="InterPro"/>
</dbReference>
<dbReference type="GO" id="GO:0009055">
    <property type="term" value="F:electron transfer activity"/>
    <property type="evidence" value="ECO:0007669"/>
    <property type="project" value="InterPro"/>
</dbReference>
<reference evidence="11 12" key="1">
    <citation type="submission" date="2018-06" db="EMBL/GenBank/DDBJ databases">
        <title>Mucibacter soli gen. nov., sp. nov., a new member of the family Chitinophagaceae producing mucin.</title>
        <authorList>
            <person name="Kim M.-K."/>
            <person name="Park S."/>
            <person name="Kim T.-S."/>
            <person name="Joung Y."/>
            <person name="Han J.-H."/>
            <person name="Kim S.B."/>
        </authorList>
    </citation>
    <scope>NUCLEOTIDE SEQUENCE [LARGE SCALE GENOMIC DNA]</scope>
    <source>
        <strain evidence="11 12">R1-15</strain>
    </source>
</reference>
<evidence type="ECO:0000313" key="11">
    <source>
        <dbReference type="EMBL" id="PZF73045.1"/>
    </source>
</evidence>
<dbReference type="Proteomes" id="UP000248745">
    <property type="component" value="Unassembled WGS sequence"/>
</dbReference>